<dbReference type="OMA" id="KENRQRT"/>
<evidence type="ECO:0000313" key="4">
    <source>
        <dbReference type="Proteomes" id="UP000002279"/>
    </source>
</evidence>
<dbReference type="PANTHER" id="PTHR12353:SF1">
    <property type="entry name" value="DISKS LARGE-ASSOCIATED PROTEIN 5"/>
    <property type="match status" value="1"/>
</dbReference>
<dbReference type="Bgee" id="ENSOANG00000050706">
    <property type="expression patterns" value="Expressed in fibroblast and 5 other cell types or tissues"/>
</dbReference>
<accession>A0A6I8P7Y5</accession>
<dbReference type="Ensembl" id="ENSOANT00000047222.1">
    <property type="protein sequence ID" value="ENSOANP00000048899.1"/>
    <property type="gene ID" value="ENSOANG00000050706.1"/>
</dbReference>
<evidence type="ECO:0000313" key="3">
    <source>
        <dbReference type="Ensembl" id="ENSOANP00000048899.1"/>
    </source>
</evidence>
<sequence length="148" mass="17214">MASTRFANRYRKDTSTEMIRTKAAHRKSLSQKENRHKEFERSRQLSLKDVNIPLLEGRTLSPLDEIKESTLPGKGDVKSKKSVDQRKELLRRYKEEKQLQKLKEQREKAKRDVFKVGRFRPVAPAFLVSAPLKSTGKAEPKKPVNDRL</sequence>
<dbReference type="GO" id="GO:0023052">
    <property type="term" value="P:signaling"/>
    <property type="evidence" value="ECO:0007669"/>
    <property type="project" value="InterPro"/>
</dbReference>
<dbReference type="InParanoid" id="A0A6I8P7Y5"/>
<keyword evidence="4" id="KW-1185">Reference proteome</keyword>
<proteinExistence type="inferred from homology"/>
<comment type="similarity">
    <text evidence="1">Belongs to the SAPAP family.</text>
</comment>
<organism evidence="3 4">
    <name type="scientific">Ornithorhynchus anatinus</name>
    <name type="common">Duckbill platypus</name>
    <dbReference type="NCBI Taxonomy" id="9258"/>
    <lineage>
        <taxon>Eukaryota</taxon>
        <taxon>Metazoa</taxon>
        <taxon>Chordata</taxon>
        <taxon>Craniata</taxon>
        <taxon>Vertebrata</taxon>
        <taxon>Euteleostomi</taxon>
        <taxon>Mammalia</taxon>
        <taxon>Monotremata</taxon>
        <taxon>Ornithorhynchidae</taxon>
        <taxon>Ornithorhynchus</taxon>
    </lineage>
</organism>
<evidence type="ECO:0000256" key="1">
    <source>
        <dbReference type="ARBA" id="ARBA00008839"/>
    </source>
</evidence>
<reference evidence="3" key="3">
    <citation type="submission" date="2025-09" db="UniProtKB">
        <authorList>
            <consortium name="Ensembl"/>
        </authorList>
    </citation>
    <scope>IDENTIFICATION</scope>
    <source>
        <strain evidence="3">Glennie</strain>
    </source>
</reference>
<reference evidence="3" key="2">
    <citation type="submission" date="2025-08" db="UniProtKB">
        <authorList>
            <consortium name="Ensembl"/>
        </authorList>
    </citation>
    <scope>IDENTIFICATION</scope>
    <source>
        <strain evidence="3">Glennie</strain>
    </source>
</reference>
<feature type="region of interest" description="Disordered" evidence="2">
    <location>
        <begin position="24"/>
        <end position="43"/>
    </location>
</feature>
<dbReference type="InterPro" id="IPR005026">
    <property type="entry name" value="SAPAP"/>
</dbReference>
<dbReference type="PANTHER" id="PTHR12353">
    <property type="entry name" value="DISKS LARGE-ASSOCIATED PROTEIN DAP SAP90/PSD-95-ASSOCIATED PROTEIN"/>
    <property type="match status" value="1"/>
</dbReference>
<protein>
    <submittedName>
        <fullName evidence="3">Uncharacterized protein</fullName>
    </submittedName>
</protein>
<evidence type="ECO:0000256" key="2">
    <source>
        <dbReference type="SAM" id="MobiDB-lite"/>
    </source>
</evidence>
<name>A0A6I8P7Y5_ORNAN</name>
<dbReference type="GeneTree" id="ENSGT01010000222666"/>
<dbReference type="AlphaFoldDB" id="A0A6I8P7Y5"/>
<dbReference type="Proteomes" id="UP000002279">
    <property type="component" value="Chromosome 14"/>
</dbReference>
<feature type="compositionally biased region" description="Basic and acidic residues" evidence="2">
    <location>
        <begin position="30"/>
        <end position="43"/>
    </location>
</feature>
<reference evidence="3 4" key="1">
    <citation type="journal article" date="2008" name="Nature">
        <title>Genome analysis of the platypus reveals unique signatures of evolution.</title>
        <authorList>
            <person name="Warren W.C."/>
            <person name="Hillier L.W."/>
            <person name="Marshall Graves J.A."/>
            <person name="Birney E."/>
            <person name="Ponting C.P."/>
            <person name="Grutzner F."/>
            <person name="Belov K."/>
            <person name="Miller W."/>
            <person name="Clarke L."/>
            <person name="Chinwalla A.T."/>
            <person name="Yang S.P."/>
            <person name="Heger A."/>
            <person name="Locke D.P."/>
            <person name="Miethke P."/>
            <person name="Waters P.D."/>
            <person name="Veyrunes F."/>
            <person name="Fulton L."/>
            <person name="Fulton B."/>
            <person name="Graves T."/>
            <person name="Wallis J."/>
            <person name="Puente X.S."/>
            <person name="Lopez-Otin C."/>
            <person name="Ordonez G.R."/>
            <person name="Eichler E.E."/>
            <person name="Chen L."/>
            <person name="Cheng Z."/>
            <person name="Deakin J.E."/>
            <person name="Alsop A."/>
            <person name="Thompson K."/>
            <person name="Kirby P."/>
            <person name="Papenfuss A.T."/>
            <person name="Wakefield M.J."/>
            <person name="Olender T."/>
            <person name="Lancet D."/>
            <person name="Huttley G.A."/>
            <person name="Smit A.F."/>
            <person name="Pask A."/>
            <person name="Temple-Smith P."/>
            <person name="Batzer M.A."/>
            <person name="Walker J.A."/>
            <person name="Konkel M.K."/>
            <person name="Harris R.S."/>
            <person name="Whittington C.M."/>
            <person name="Wong E.S."/>
            <person name="Gemmell N.J."/>
            <person name="Buschiazzo E."/>
            <person name="Vargas Jentzsch I.M."/>
            <person name="Merkel A."/>
            <person name="Schmitz J."/>
            <person name="Zemann A."/>
            <person name="Churakov G."/>
            <person name="Kriegs J.O."/>
            <person name="Brosius J."/>
            <person name="Murchison E.P."/>
            <person name="Sachidanandam R."/>
            <person name="Smith C."/>
            <person name="Hannon G.J."/>
            <person name="Tsend-Ayush E."/>
            <person name="McMillan D."/>
            <person name="Attenborough R."/>
            <person name="Rens W."/>
            <person name="Ferguson-Smith M."/>
            <person name="Lefevre C.M."/>
            <person name="Sharp J.A."/>
            <person name="Nicholas K.R."/>
            <person name="Ray D.A."/>
            <person name="Kube M."/>
            <person name="Reinhardt R."/>
            <person name="Pringle T.H."/>
            <person name="Taylor J."/>
            <person name="Jones R.C."/>
            <person name="Nixon B."/>
            <person name="Dacheux J.L."/>
            <person name="Niwa H."/>
            <person name="Sekita Y."/>
            <person name="Huang X."/>
            <person name="Stark A."/>
            <person name="Kheradpour P."/>
            <person name="Kellis M."/>
            <person name="Flicek P."/>
            <person name="Chen Y."/>
            <person name="Webber C."/>
            <person name="Hardison R."/>
            <person name="Nelson J."/>
            <person name="Hallsworth-Pepin K."/>
            <person name="Delehaunty K."/>
            <person name="Markovic C."/>
            <person name="Minx P."/>
            <person name="Feng Y."/>
            <person name="Kremitzki C."/>
            <person name="Mitreva M."/>
            <person name="Glasscock J."/>
            <person name="Wylie T."/>
            <person name="Wohldmann P."/>
            <person name="Thiru P."/>
            <person name="Nhan M.N."/>
            <person name="Pohl C.S."/>
            <person name="Smith S.M."/>
            <person name="Hou S."/>
            <person name="Nefedov M."/>
            <person name="de Jong P.J."/>
            <person name="Renfree M.B."/>
            <person name="Mardis E.R."/>
            <person name="Wilson R.K."/>
        </authorList>
    </citation>
    <scope>NUCLEOTIDE SEQUENCE [LARGE SCALE GENOMIC DNA]</scope>
    <source>
        <strain evidence="3 4">Glennie</strain>
    </source>
</reference>